<feature type="transmembrane region" description="Helical" evidence="1">
    <location>
        <begin position="43"/>
        <end position="69"/>
    </location>
</feature>
<organism evidence="2 3">
    <name type="scientific">Portunus trituberculatus</name>
    <name type="common">Swimming crab</name>
    <name type="synonym">Neptunus trituberculatus</name>
    <dbReference type="NCBI Taxonomy" id="210409"/>
    <lineage>
        <taxon>Eukaryota</taxon>
        <taxon>Metazoa</taxon>
        <taxon>Ecdysozoa</taxon>
        <taxon>Arthropoda</taxon>
        <taxon>Crustacea</taxon>
        <taxon>Multicrustacea</taxon>
        <taxon>Malacostraca</taxon>
        <taxon>Eumalacostraca</taxon>
        <taxon>Eucarida</taxon>
        <taxon>Decapoda</taxon>
        <taxon>Pleocyemata</taxon>
        <taxon>Brachyura</taxon>
        <taxon>Eubrachyura</taxon>
        <taxon>Portunoidea</taxon>
        <taxon>Portunidae</taxon>
        <taxon>Portuninae</taxon>
        <taxon>Portunus</taxon>
    </lineage>
</organism>
<gene>
    <name evidence="2" type="ORF">E2C01_079385</name>
</gene>
<protein>
    <submittedName>
        <fullName evidence="2">Uncharacterized protein</fullName>
    </submittedName>
</protein>
<keyword evidence="1" id="KW-0812">Transmembrane</keyword>
<proteinExistence type="predicted"/>
<evidence type="ECO:0000256" key="1">
    <source>
        <dbReference type="SAM" id="Phobius"/>
    </source>
</evidence>
<dbReference type="AlphaFoldDB" id="A0A5B7IJF7"/>
<dbReference type="OrthoDB" id="10261632at2759"/>
<comment type="caution">
    <text evidence="2">The sequence shown here is derived from an EMBL/GenBank/DDBJ whole genome shotgun (WGS) entry which is preliminary data.</text>
</comment>
<keyword evidence="1" id="KW-1133">Transmembrane helix</keyword>
<accession>A0A5B7IJF7</accession>
<dbReference type="Proteomes" id="UP000324222">
    <property type="component" value="Unassembled WGS sequence"/>
</dbReference>
<dbReference type="EMBL" id="VSRR010065987">
    <property type="protein sequence ID" value="MPC84640.1"/>
    <property type="molecule type" value="Genomic_DNA"/>
</dbReference>
<name>A0A5B7IJF7_PORTR</name>
<keyword evidence="3" id="KW-1185">Reference proteome</keyword>
<keyword evidence="1" id="KW-0472">Membrane</keyword>
<evidence type="ECO:0000313" key="3">
    <source>
        <dbReference type="Proteomes" id="UP000324222"/>
    </source>
</evidence>
<evidence type="ECO:0000313" key="2">
    <source>
        <dbReference type="EMBL" id="MPC84640.1"/>
    </source>
</evidence>
<sequence length="72" mass="8191">MRFPAEQSLHHIDDVLEEMRLRATATDSEIRDVVRSLASADQVCVGVFGCVLSVFYCVLSEFWCILVYFGVF</sequence>
<reference evidence="2 3" key="1">
    <citation type="submission" date="2019-05" db="EMBL/GenBank/DDBJ databases">
        <title>Another draft genome of Portunus trituberculatus and its Hox gene families provides insights of decapod evolution.</title>
        <authorList>
            <person name="Jeong J.-H."/>
            <person name="Song I."/>
            <person name="Kim S."/>
            <person name="Choi T."/>
            <person name="Kim D."/>
            <person name="Ryu S."/>
            <person name="Kim W."/>
        </authorList>
    </citation>
    <scope>NUCLEOTIDE SEQUENCE [LARGE SCALE GENOMIC DNA]</scope>
    <source>
        <tissue evidence="2">Muscle</tissue>
    </source>
</reference>